<keyword evidence="2" id="KW-1185">Reference proteome</keyword>
<evidence type="ECO:0008006" key="3">
    <source>
        <dbReference type="Google" id="ProtNLM"/>
    </source>
</evidence>
<dbReference type="AlphaFoldDB" id="G4TXU5"/>
<dbReference type="HOGENOM" id="CLU_1372686_0_0_1"/>
<accession>G4TXU5</accession>
<evidence type="ECO:0000313" key="1">
    <source>
        <dbReference type="EMBL" id="CCA76138.1"/>
    </source>
</evidence>
<dbReference type="OrthoDB" id="3023312at2759"/>
<proteinExistence type="predicted"/>
<dbReference type="InParanoid" id="G4TXU5"/>
<sequence>MPIFTFTYGSFGDISQCIQLLWKIGKELHDTTGSSSEYQALKGELVQTVQILNGIQLLKTGPQTSQETQGHLAILLAQAADCHKAIVTFLNRRKKPKGLWQIASWHTLGTTEAKELQELLSRGCARLTMLLEMYNQSHQEDRTRYEVARLHGSMENLSNRMQDVAVEVSREVASVGQQIERTYASILEIKGVLKTVSRK</sequence>
<reference evidence="1 2" key="1">
    <citation type="journal article" date="2011" name="PLoS Pathog.">
        <title>Endophytic Life Strategies Decoded by Genome and Transcriptome Analyses of the Mutualistic Root Symbiont Piriformospora indica.</title>
        <authorList>
            <person name="Zuccaro A."/>
            <person name="Lahrmann U."/>
            <person name="Guldener U."/>
            <person name="Langen G."/>
            <person name="Pfiffi S."/>
            <person name="Biedenkopf D."/>
            <person name="Wong P."/>
            <person name="Samans B."/>
            <person name="Grimm C."/>
            <person name="Basiewicz M."/>
            <person name="Murat C."/>
            <person name="Martin F."/>
            <person name="Kogel K.H."/>
        </authorList>
    </citation>
    <scope>NUCLEOTIDE SEQUENCE [LARGE SCALE GENOMIC DNA]</scope>
    <source>
        <strain evidence="1 2">DSM 11827</strain>
    </source>
</reference>
<dbReference type="Proteomes" id="UP000007148">
    <property type="component" value="Unassembled WGS sequence"/>
</dbReference>
<protein>
    <recommendedName>
        <fullName evidence="3">Fungal N-terminal domain-containing protein</fullName>
    </recommendedName>
</protein>
<dbReference type="EMBL" id="CAFZ01000620">
    <property type="protein sequence ID" value="CCA76138.1"/>
    <property type="molecule type" value="Genomic_DNA"/>
</dbReference>
<comment type="caution">
    <text evidence="1">The sequence shown here is derived from an EMBL/GenBank/DDBJ whole genome shotgun (WGS) entry which is preliminary data.</text>
</comment>
<gene>
    <name evidence="1" type="ORF">PIIN_10138</name>
</gene>
<dbReference type="eggNOG" id="ENOG502RCEE">
    <property type="taxonomic scope" value="Eukaryota"/>
</dbReference>
<evidence type="ECO:0000313" key="2">
    <source>
        <dbReference type="Proteomes" id="UP000007148"/>
    </source>
</evidence>
<organism evidence="1 2">
    <name type="scientific">Serendipita indica (strain DSM 11827)</name>
    <name type="common">Root endophyte fungus</name>
    <name type="synonym">Piriformospora indica</name>
    <dbReference type="NCBI Taxonomy" id="1109443"/>
    <lineage>
        <taxon>Eukaryota</taxon>
        <taxon>Fungi</taxon>
        <taxon>Dikarya</taxon>
        <taxon>Basidiomycota</taxon>
        <taxon>Agaricomycotina</taxon>
        <taxon>Agaricomycetes</taxon>
        <taxon>Sebacinales</taxon>
        <taxon>Serendipitaceae</taxon>
        <taxon>Serendipita</taxon>
    </lineage>
</organism>
<name>G4TXU5_SERID</name>